<dbReference type="Proteomes" id="UP000095286">
    <property type="component" value="Unplaced"/>
</dbReference>
<protein>
    <submittedName>
        <fullName evidence="2">Protein kinase domain-containing protein</fullName>
    </submittedName>
</protein>
<name>A0AC35TLB2_9BILA</name>
<organism evidence="1 2">
    <name type="scientific">Rhabditophanes sp. KR3021</name>
    <dbReference type="NCBI Taxonomy" id="114890"/>
    <lineage>
        <taxon>Eukaryota</taxon>
        <taxon>Metazoa</taxon>
        <taxon>Ecdysozoa</taxon>
        <taxon>Nematoda</taxon>
        <taxon>Chromadorea</taxon>
        <taxon>Rhabditida</taxon>
        <taxon>Tylenchina</taxon>
        <taxon>Panagrolaimomorpha</taxon>
        <taxon>Strongyloidoidea</taxon>
        <taxon>Alloionematidae</taxon>
        <taxon>Rhabditophanes</taxon>
    </lineage>
</organism>
<proteinExistence type="predicted"/>
<dbReference type="WBParaSite" id="RSKR_0000172200.1">
    <property type="protein sequence ID" value="RSKR_0000172200.1"/>
    <property type="gene ID" value="RSKR_0000172200"/>
</dbReference>
<evidence type="ECO:0000313" key="2">
    <source>
        <dbReference type="WBParaSite" id="RSKR_0000172200.1"/>
    </source>
</evidence>
<evidence type="ECO:0000313" key="1">
    <source>
        <dbReference type="Proteomes" id="UP000095286"/>
    </source>
</evidence>
<sequence length="598" mass="66199">MSYNTIIPTSYLRDVPMLFLEARIHGSAKELVSQMGISMNTTQCDVGLMTRTSGVFIIAGVSSYCAYKLCGKLLGRRFVWRLLDSHPLNVTPQTTFISSNSTLFEAPDQLYCQLLSSDNEKESDDEECVTLFPDNESPLKGAKKYHVDLTSPASDLRRKGLAALSIVDSDEFGKGVSILDRPVKGIALKENVNSKYAVSNSACSEHDNGSVKSAAFNLTWDTEPLWDDEFFGLSPKSHIQNKIERIEEDGIRSTTSSAFIFSTLLNDKDDGDSIFKATSCSVHESEKEDEIMVSENNSITMEDLSSIINSKCMNDSQHLYRSVIVATSDAAKSMSICSSKSNISKINERFLRKNNGLMELTPASCSNNLEPSPMTDSCISKISFTSSSAVSKPHLTPTTQPSPTNVMNRNSIGSTLPARVINNFTGSIAGKSMQSLEWCDETFEEGSSVNNSWDQEEGLFNLGVDHSTYYPRQNVGSSSDTYSETSKYSEPPKTQALTIPSKLPEPLHLPHSSVDLRLTGTRDLMVVIREHFKSAETTKLKLANMIYGKKRLRRVKESDSKYRNLTFDGFLQASLHAMLFSNAPFFNCSSFEVIEKVS</sequence>
<accession>A0AC35TLB2</accession>
<reference evidence="2" key="1">
    <citation type="submission" date="2016-11" db="UniProtKB">
        <authorList>
            <consortium name="WormBaseParasite"/>
        </authorList>
    </citation>
    <scope>IDENTIFICATION</scope>
    <source>
        <strain evidence="2">KR3021</strain>
    </source>
</reference>